<evidence type="ECO:0000313" key="2">
    <source>
        <dbReference type="EMBL" id="TGG94943.1"/>
    </source>
</evidence>
<dbReference type="AlphaFoldDB" id="A0A4Z0WHV8"/>
<accession>A0A4Z0WHV8</accession>
<evidence type="ECO:0000313" key="3">
    <source>
        <dbReference type="Proteomes" id="UP000297475"/>
    </source>
</evidence>
<organism evidence="2 3">
    <name type="scientific">Natronospirillum operosum</name>
    <dbReference type="NCBI Taxonomy" id="2759953"/>
    <lineage>
        <taxon>Bacteria</taxon>
        <taxon>Pseudomonadati</taxon>
        <taxon>Pseudomonadota</taxon>
        <taxon>Gammaproteobacteria</taxon>
        <taxon>Oceanospirillales</taxon>
        <taxon>Natronospirillaceae</taxon>
        <taxon>Natronospirillum</taxon>
    </lineage>
</organism>
<gene>
    <name evidence="2" type="ORF">E4656_00490</name>
</gene>
<dbReference type="OrthoDB" id="941853at2"/>
<feature type="signal peptide" evidence="1">
    <location>
        <begin position="1"/>
        <end position="30"/>
    </location>
</feature>
<evidence type="ECO:0000256" key="1">
    <source>
        <dbReference type="SAM" id="SignalP"/>
    </source>
</evidence>
<protein>
    <recommendedName>
        <fullName evidence="4">Outer membrane protein beta-barrel domain-containing protein</fullName>
    </recommendedName>
</protein>
<feature type="chain" id="PRO_5021486608" description="Outer membrane protein beta-barrel domain-containing protein" evidence="1">
    <location>
        <begin position="31"/>
        <end position="256"/>
    </location>
</feature>
<dbReference type="EMBL" id="SRMF01000001">
    <property type="protein sequence ID" value="TGG94943.1"/>
    <property type="molecule type" value="Genomic_DNA"/>
</dbReference>
<comment type="caution">
    <text evidence="2">The sequence shown here is derived from an EMBL/GenBank/DDBJ whole genome shotgun (WGS) entry which is preliminary data.</text>
</comment>
<dbReference type="Proteomes" id="UP000297475">
    <property type="component" value="Unassembled WGS sequence"/>
</dbReference>
<dbReference type="RefSeq" id="WP_135480197.1">
    <property type="nucleotide sequence ID" value="NZ_SRMF01000001.1"/>
</dbReference>
<proteinExistence type="predicted"/>
<evidence type="ECO:0008006" key="4">
    <source>
        <dbReference type="Google" id="ProtNLM"/>
    </source>
</evidence>
<keyword evidence="1" id="KW-0732">Signal</keyword>
<keyword evidence="3" id="KW-1185">Reference proteome</keyword>
<reference evidence="2 3" key="1">
    <citation type="submission" date="2019-04" db="EMBL/GenBank/DDBJ databases">
        <title>Natronospirillum operosus gen. nov., sp. nov., a haloalkaliphilic satellite isolated from decaying biomass of laboratory culture of cyanobacterium Geitlerinema sp. and proposal of Natronospirillaceae fam. nov. and Saccharospirillaceae fam. nov.</title>
        <authorList>
            <person name="Kevbrin V."/>
            <person name="Boltyanskaya Y."/>
            <person name="Koziaeva V."/>
            <person name="Grouzdev D.S."/>
            <person name="Park M."/>
            <person name="Cho J."/>
        </authorList>
    </citation>
    <scope>NUCLEOTIDE SEQUENCE [LARGE SCALE GENOMIC DNA]</scope>
    <source>
        <strain evidence="2 3">G-116</strain>
    </source>
</reference>
<sequence length="256" mass="28046">MTGLCGRLCRGRFTAPGVVAVLLLAASAAADDVEVTLEAGVLGFSYNEAQIPNSNAGDRFDVTTVAGDGPIVYGRLSIQRTFADRHIVRGVYAPVRIEGIGAFDEPVRFAGEEFDADDAISGLYQFNTYRLTYRYRFVHNEDWSLGAGVTGLVRDANIRLVQGSTRAEDPNIGVVPLLHANVQYRFNEHWGSEFDIDALASPQGRAVDAILMGTYQPRNDMTWRLGYRTLEGGGDGSSVYSFAWLHFGMLGVSYQF</sequence>
<name>A0A4Z0WHV8_9GAMM</name>